<evidence type="ECO:0000259" key="1">
    <source>
        <dbReference type="Pfam" id="PF04994"/>
    </source>
</evidence>
<dbReference type="PANTHER" id="PTHR36121">
    <property type="entry name" value="PROTEIN SXY"/>
    <property type="match status" value="1"/>
</dbReference>
<evidence type="ECO:0000313" key="3">
    <source>
        <dbReference type="Proteomes" id="UP000000576"/>
    </source>
</evidence>
<name>A0AAI7ZI20_XANAC</name>
<dbReference type="Pfam" id="PF04994">
    <property type="entry name" value="TfoX_C"/>
    <property type="match status" value="1"/>
</dbReference>
<gene>
    <name evidence="2" type="ordered locus">XAC3618</name>
</gene>
<dbReference type="AlphaFoldDB" id="A0AAI7ZI20"/>
<sequence>MTTERMRNIGPKSAAWLRQVGLRTQQDLQAAGAVGAFVKVRRAGFKPSLNLLYSLEGALADCHWQDVPEARRHALLAEYEAASALLPVRGRAIGGPVETVHYARADDDMHGDADTAADDAAETAHDDWARGVRHRACGAWRQRAAASRSVGASEAPSVCPCVRPGSGR</sequence>
<dbReference type="InterPro" id="IPR007077">
    <property type="entry name" value="TfoX_C"/>
</dbReference>
<reference evidence="2 3" key="1">
    <citation type="journal article" date="2002" name="Nature">
        <title>Comparison of the genomes of two Xanthomonas pathogens with differing host specificities.</title>
        <authorList>
            <person name="da Silva A.C."/>
            <person name="Ferro J.A."/>
            <person name="Reinach F.C."/>
            <person name="Farah C.S."/>
            <person name="Furlan L.R."/>
            <person name="Quaggio R.B."/>
            <person name="Monteiro-Vitorello C.B."/>
            <person name="Van Sluys M.A."/>
            <person name="Almeida N.F."/>
            <person name="Alves L.M."/>
            <person name="do Amaral A.M."/>
            <person name="Bertolini M.C."/>
            <person name="Camargo L.E."/>
            <person name="Camarotte G."/>
            <person name="Cannavan F."/>
            <person name="Cardozo J."/>
            <person name="Chambergo F."/>
            <person name="Ciapina L.P."/>
            <person name="Cicarelli R.M."/>
            <person name="Coutinho L.L."/>
            <person name="Cursino-Santos J.R."/>
            <person name="El-Dorry H."/>
            <person name="Faria J.B."/>
            <person name="Ferreira A.J."/>
            <person name="Ferreira R.C."/>
            <person name="Ferro M.I."/>
            <person name="Formighieri E.F."/>
            <person name="Franco M.C."/>
            <person name="Greggio C.C."/>
            <person name="Gruber A."/>
            <person name="Katsuyama A.M."/>
            <person name="Kishi L.T."/>
            <person name="Leite R.P."/>
            <person name="Lemos E.G."/>
            <person name="Lemos M.V."/>
            <person name="Locali E.C."/>
            <person name="Machado M.A."/>
            <person name="Madeira A.M."/>
            <person name="Martinez-Rossi N.M."/>
            <person name="Martins E.C."/>
            <person name="Meidanis J."/>
            <person name="Menck C.F."/>
            <person name="Miyaki C.Y."/>
            <person name="Moon D.H."/>
            <person name="Moreira L.M."/>
            <person name="Novo M.T."/>
            <person name="Okura V.K."/>
            <person name="Oliveira M.C."/>
            <person name="Oliveira V.R."/>
            <person name="Pereira H.A."/>
            <person name="Rossi A."/>
            <person name="Sena J.A."/>
            <person name="Silva C."/>
            <person name="de Souza R.F."/>
            <person name="Spinola L.A."/>
            <person name="Takita M.A."/>
            <person name="Tamura R.E."/>
            <person name="Teixeira E.C."/>
            <person name="Tezza R.I."/>
            <person name="Trindade dos Santos M."/>
            <person name="Truffi D."/>
            <person name="Tsai S.M."/>
            <person name="White F.F."/>
            <person name="Setubal J.C."/>
            <person name="Kitajima J.P."/>
        </authorList>
    </citation>
    <scope>NUCLEOTIDE SEQUENCE [LARGE SCALE GENOMIC DNA]</scope>
    <source>
        <strain evidence="2 3">306</strain>
    </source>
</reference>
<evidence type="ECO:0000313" key="2">
    <source>
        <dbReference type="EMBL" id="AAM38461.1"/>
    </source>
</evidence>
<feature type="domain" description="TfoX C-terminal" evidence="1">
    <location>
        <begin position="5"/>
        <end position="78"/>
    </location>
</feature>
<dbReference type="EMBL" id="AE008923">
    <property type="protein sequence ID" value="AAM38461.1"/>
    <property type="molecule type" value="Genomic_DNA"/>
</dbReference>
<dbReference type="InterPro" id="IPR047525">
    <property type="entry name" value="TfoX-like"/>
</dbReference>
<dbReference type="Proteomes" id="UP000000576">
    <property type="component" value="Chromosome"/>
</dbReference>
<organism evidence="2 3">
    <name type="scientific">Xanthomonas axonopodis pv. citri (strain 306)</name>
    <dbReference type="NCBI Taxonomy" id="190486"/>
    <lineage>
        <taxon>Bacteria</taxon>
        <taxon>Pseudomonadati</taxon>
        <taxon>Pseudomonadota</taxon>
        <taxon>Gammaproteobacteria</taxon>
        <taxon>Lysobacterales</taxon>
        <taxon>Lysobacteraceae</taxon>
        <taxon>Xanthomonas</taxon>
    </lineage>
</organism>
<protein>
    <recommendedName>
        <fullName evidence="1">TfoX C-terminal domain-containing protein</fullName>
    </recommendedName>
</protein>
<proteinExistence type="predicted"/>
<dbReference type="KEGG" id="xac:XAC3618"/>
<accession>A0AAI7ZI20</accession>
<dbReference type="Gene3D" id="1.10.150.20">
    <property type="entry name" value="5' to 3' exonuclease, C-terminal subdomain"/>
    <property type="match status" value="1"/>
</dbReference>
<dbReference type="PANTHER" id="PTHR36121:SF1">
    <property type="entry name" value="PROTEIN SXY"/>
    <property type="match status" value="1"/>
</dbReference>